<dbReference type="Pfam" id="PF06964">
    <property type="entry name" value="Alpha-L-AF_C"/>
    <property type="match status" value="1"/>
</dbReference>
<keyword evidence="5 8" id="KW-0732">Signal</keyword>
<evidence type="ECO:0000256" key="2">
    <source>
        <dbReference type="ARBA" id="ARBA00004834"/>
    </source>
</evidence>
<evidence type="ECO:0000259" key="9">
    <source>
        <dbReference type="SMART" id="SM00813"/>
    </source>
</evidence>
<protein>
    <recommendedName>
        <fullName evidence="4">non-reducing end alpha-L-arabinofuranosidase</fullName>
        <ecNumber evidence="4">3.2.1.55</ecNumber>
    </recommendedName>
</protein>
<dbReference type="InterPro" id="IPR010720">
    <property type="entry name" value="Alpha-L-AF_C"/>
</dbReference>
<dbReference type="SUPFAM" id="SSF51445">
    <property type="entry name" value="(Trans)glycosidases"/>
    <property type="match status" value="1"/>
</dbReference>
<feature type="chain" id="PRO_5021247596" description="non-reducing end alpha-L-arabinofuranosidase" evidence="8">
    <location>
        <begin position="20"/>
        <end position="694"/>
    </location>
</feature>
<accession>A0A4Z1P9A5</accession>
<comment type="caution">
    <text evidence="10">The sequence shown here is derived from an EMBL/GenBank/DDBJ whole genome shotgun (WGS) entry which is preliminary data.</text>
</comment>
<evidence type="ECO:0000256" key="1">
    <source>
        <dbReference type="ARBA" id="ARBA00001462"/>
    </source>
</evidence>
<dbReference type="InterPro" id="IPR017853">
    <property type="entry name" value="GH"/>
</dbReference>
<dbReference type="Gene3D" id="2.60.40.1180">
    <property type="entry name" value="Golgi alpha-mannosidase II"/>
    <property type="match status" value="1"/>
</dbReference>
<comment type="catalytic activity">
    <reaction evidence="1">
        <text>Hydrolysis of terminal non-reducing alpha-L-arabinofuranoside residues in alpha-L-arabinosides.</text>
        <dbReference type="EC" id="3.2.1.55"/>
    </reaction>
</comment>
<dbReference type="GO" id="GO:0046556">
    <property type="term" value="F:alpha-L-arabinofuranosidase activity"/>
    <property type="evidence" value="ECO:0007669"/>
    <property type="project" value="UniProtKB-EC"/>
</dbReference>
<keyword evidence="11" id="KW-1185">Reference proteome</keyword>
<dbReference type="InterPro" id="IPR051563">
    <property type="entry name" value="Glycosyl_Hydrolase_51"/>
</dbReference>
<gene>
    <name evidence="10" type="ORF">E6O75_ATG10570</name>
</gene>
<sequence>MWWFLHAITLACLSPSVSAGRKQRSPQTLVTRETNASTVDSSPLELRIDVGNVDARNETAPYLYGLMFEDINFSGDGGIYAELIMNRAFKGVKISKPFAPSLSGWSSIGSAKLSLDSLHALSEALPYAIKVDIPNNATGTVGFKNSGWWGFDIRPQTYSASFYVLGPKLNKTVDFTLSLESKLTGETWASSKIPAVDIPNIDYAQLNATIVNTKTAPNSNNTFSITMDASQVAGQTLYFNLISLFPETFKGRKNGLRKDLAEAFYDLKPKFLRFPGGNNLEGGSIDTRWKWWKTIGPLRDRPGRPGDWGYQNTDGLGLLEYLEWCEDMSITPILAVYAGYSLDGTSYSASEMSSAVQEALDELEYCMGATSTKYGALRASHGHPEPFDIKFIEIGNEDWFSTTYPYRWDIMYKALKAAYPKITYISTVYDEAKDENGMATKMELPPGTIWDTHHYQEPKWFINNFNYYDNWQARTNNTGVGVFLGEYSVLQVDTPSGIVDFGKPNPNRVLFPRLVSAISEGVYALGGERNPSVVKMSSYAPSLQNMNEFQWDPDMIHFTANHDETVLSASYWQQYMFGRYRGSHTLPVTNENGSFNPLFWAASIEDSTKTVYFKIINAAAASKPITISLAEYVQVNGTILTNTDVNAFNTLQDKTAVQPQPLEKTWNAKEYQSEGRLEWEVKGYSINILEFKLK</sequence>
<dbReference type="InterPro" id="IPR013780">
    <property type="entry name" value="Glyco_hydro_b"/>
</dbReference>
<dbReference type="SMART" id="SM00813">
    <property type="entry name" value="Alpha-L-AF_C"/>
    <property type="match status" value="1"/>
</dbReference>
<dbReference type="EMBL" id="SNSC02000015">
    <property type="protein sequence ID" value="TID17925.1"/>
    <property type="molecule type" value="Genomic_DNA"/>
</dbReference>
<keyword evidence="6 10" id="KW-0378">Hydrolase</keyword>
<dbReference type="Proteomes" id="UP000298493">
    <property type="component" value="Unassembled WGS sequence"/>
</dbReference>
<dbReference type="GO" id="GO:0046373">
    <property type="term" value="P:L-arabinose metabolic process"/>
    <property type="evidence" value="ECO:0007669"/>
    <property type="project" value="InterPro"/>
</dbReference>
<dbReference type="Pfam" id="PF22848">
    <property type="entry name" value="ASD1_dom"/>
    <property type="match status" value="1"/>
</dbReference>
<dbReference type="OrthoDB" id="406864at2759"/>
<reference evidence="10 11" key="1">
    <citation type="submission" date="2019-04" db="EMBL/GenBank/DDBJ databases">
        <title>High contiguity whole genome sequence and gene annotation resource for two Venturia nashicola isolates.</title>
        <authorList>
            <person name="Prokchorchik M."/>
            <person name="Won K."/>
            <person name="Lee Y."/>
            <person name="Choi E.D."/>
            <person name="Segonzac C."/>
            <person name="Sohn K.H."/>
        </authorList>
    </citation>
    <scope>NUCLEOTIDE SEQUENCE [LARGE SCALE GENOMIC DNA]</scope>
    <source>
        <strain evidence="10 11">PRI2</strain>
    </source>
</reference>
<proteinExistence type="inferred from homology"/>
<comment type="pathway">
    <text evidence="2">Glycan metabolism; L-arabinan degradation.</text>
</comment>
<dbReference type="Gene3D" id="3.20.20.80">
    <property type="entry name" value="Glycosidases"/>
    <property type="match status" value="1"/>
</dbReference>
<dbReference type="STRING" id="86259.A0A4Z1P9A5"/>
<dbReference type="InterPro" id="IPR055235">
    <property type="entry name" value="ASD1_cat"/>
</dbReference>
<dbReference type="SUPFAM" id="SSF51011">
    <property type="entry name" value="Glycosyl hydrolase domain"/>
    <property type="match status" value="1"/>
</dbReference>
<dbReference type="EC" id="3.2.1.55" evidence="4"/>
<evidence type="ECO:0000313" key="11">
    <source>
        <dbReference type="Proteomes" id="UP000298493"/>
    </source>
</evidence>
<evidence type="ECO:0000256" key="4">
    <source>
        <dbReference type="ARBA" id="ARBA00012670"/>
    </source>
</evidence>
<dbReference type="PANTHER" id="PTHR31776">
    <property type="entry name" value="ALPHA-L-ARABINOFURANOSIDASE 1"/>
    <property type="match status" value="1"/>
</dbReference>
<name>A0A4Z1P9A5_9PEZI</name>
<feature type="signal peptide" evidence="8">
    <location>
        <begin position="1"/>
        <end position="19"/>
    </location>
</feature>
<evidence type="ECO:0000256" key="3">
    <source>
        <dbReference type="ARBA" id="ARBA00007186"/>
    </source>
</evidence>
<dbReference type="UniPathway" id="UPA00667"/>
<dbReference type="AlphaFoldDB" id="A0A4Z1P9A5"/>
<evidence type="ECO:0000313" key="10">
    <source>
        <dbReference type="EMBL" id="TID17925.1"/>
    </source>
</evidence>
<dbReference type="GO" id="GO:0031222">
    <property type="term" value="P:arabinan catabolic process"/>
    <property type="evidence" value="ECO:0007669"/>
    <property type="project" value="UniProtKB-UniPathway"/>
</dbReference>
<dbReference type="PANTHER" id="PTHR31776:SF0">
    <property type="entry name" value="ALPHA-L-ARABINOFURANOSIDASE 1"/>
    <property type="match status" value="1"/>
</dbReference>
<organism evidence="10 11">
    <name type="scientific">Venturia nashicola</name>
    <dbReference type="NCBI Taxonomy" id="86259"/>
    <lineage>
        <taxon>Eukaryota</taxon>
        <taxon>Fungi</taxon>
        <taxon>Dikarya</taxon>
        <taxon>Ascomycota</taxon>
        <taxon>Pezizomycotina</taxon>
        <taxon>Dothideomycetes</taxon>
        <taxon>Pleosporomycetidae</taxon>
        <taxon>Venturiales</taxon>
        <taxon>Venturiaceae</taxon>
        <taxon>Venturia</taxon>
    </lineage>
</organism>
<evidence type="ECO:0000256" key="6">
    <source>
        <dbReference type="ARBA" id="ARBA00022801"/>
    </source>
</evidence>
<evidence type="ECO:0000256" key="8">
    <source>
        <dbReference type="SAM" id="SignalP"/>
    </source>
</evidence>
<keyword evidence="7" id="KW-0325">Glycoprotein</keyword>
<evidence type="ECO:0000256" key="5">
    <source>
        <dbReference type="ARBA" id="ARBA00022729"/>
    </source>
</evidence>
<feature type="domain" description="Alpha-L-arabinofuranosidase C-terminal" evidence="9">
    <location>
        <begin position="509"/>
        <end position="685"/>
    </location>
</feature>
<evidence type="ECO:0000256" key="7">
    <source>
        <dbReference type="ARBA" id="ARBA00023180"/>
    </source>
</evidence>
<comment type="similarity">
    <text evidence="3">Belongs to the glycosyl hydrolase 51 family.</text>
</comment>